<dbReference type="EMBL" id="PDOD01000002">
    <property type="protein sequence ID" value="PYZ93843.1"/>
    <property type="molecule type" value="Genomic_DNA"/>
</dbReference>
<keyword evidence="3" id="KW-0808">Transferase</keyword>
<dbReference type="FunFam" id="3.90.1150.10:FF:000033">
    <property type="entry name" value="Cystathionine gamma-synthase"/>
    <property type="match status" value="1"/>
</dbReference>
<evidence type="ECO:0000313" key="9">
    <source>
        <dbReference type="Proteomes" id="UP000248214"/>
    </source>
</evidence>
<dbReference type="Gene3D" id="3.40.640.10">
    <property type="entry name" value="Type I PLP-dependent aspartate aminotransferase-like (Major domain)"/>
    <property type="match status" value="1"/>
</dbReference>
<dbReference type="FunFam" id="3.40.640.10:FF:000035">
    <property type="entry name" value="O-succinylhomoserine sulfhydrylase"/>
    <property type="match status" value="1"/>
</dbReference>
<name>A0A323TME8_9BACI</name>
<accession>A0A323TME8</accession>
<evidence type="ECO:0000256" key="7">
    <source>
        <dbReference type="RuleBase" id="RU362118"/>
    </source>
</evidence>
<evidence type="ECO:0000256" key="2">
    <source>
        <dbReference type="ARBA" id="ARBA00011881"/>
    </source>
</evidence>
<keyword evidence="9" id="KW-1185">Reference proteome</keyword>
<dbReference type="RefSeq" id="WP_110609874.1">
    <property type="nucleotide sequence ID" value="NZ_PDOD01000002.1"/>
</dbReference>
<dbReference type="InterPro" id="IPR015421">
    <property type="entry name" value="PyrdxlP-dep_Trfase_major"/>
</dbReference>
<evidence type="ECO:0000256" key="5">
    <source>
        <dbReference type="ARBA" id="ARBA00060995"/>
    </source>
</evidence>
<organism evidence="8 9">
    <name type="scientific">Salipaludibacillus keqinensis</name>
    <dbReference type="NCBI Taxonomy" id="2045207"/>
    <lineage>
        <taxon>Bacteria</taxon>
        <taxon>Bacillati</taxon>
        <taxon>Bacillota</taxon>
        <taxon>Bacilli</taxon>
        <taxon>Bacillales</taxon>
        <taxon>Bacillaceae</taxon>
    </lineage>
</organism>
<proteinExistence type="inferred from homology"/>
<protein>
    <recommendedName>
        <fullName evidence="6">O-succinylhomoserine sulfhydrylase</fullName>
    </recommendedName>
</protein>
<comment type="similarity">
    <text evidence="5">Belongs to the trans-sulfuration enzymes family. MetZ subfamily.</text>
</comment>
<dbReference type="InterPro" id="IPR006235">
    <property type="entry name" value="OAc-hSer/O-AcSer_sulfhydrylase"/>
</dbReference>
<dbReference type="Pfam" id="PF01053">
    <property type="entry name" value="Cys_Met_Meta_PP"/>
    <property type="match status" value="1"/>
</dbReference>
<dbReference type="NCBIfam" id="TIGR01326">
    <property type="entry name" value="OAH_OAS_sulfhy"/>
    <property type="match status" value="1"/>
</dbReference>
<dbReference type="GO" id="GO:0003961">
    <property type="term" value="F:O-acetylhomoserine aminocarboxypropyltransferase activity"/>
    <property type="evidence" value="ECO:0007669"/>
    <property type="project" value="TreeGrafter"/>
</dbReference>
<evidence type="ECO:0000256" key="1">
    <source>
        <dbReference type="ARBA" id="ARBA00001933"/>
    </source>
</evidence>
<dbReference type="InterPro" id="IPR054542">
    <property type="entry name" value="Cys_met_metab_PP"/>
</dbReference>
<gene>
    <name evidence="8" type="ORF">CR194_11935</name>
</gene>
<dbReference type="GO" id="GO:0006535">
    <property type="term" value="P:cysteine biosynthetic process from serine"/>
    <property type="evidence" value="ECO:0007669"/>
    <property type="project" value="TreeGrafter"/>
</dbReference>
<keyword evidence="4 7" id="KW-0663">Pyridoxal phosphate</keyword>
<reference evidence="8 9" key="1">
    <citation type="submission" date="2017-10" db="EMBL/GenBank/DDBJ databases">
        <title>Bacillus sp. nov., a halophilic bacterium isolated from a Keqin Lake.</title>
        <authorList>
            <person name="Wang H."/>
        </authorList>
    </citation>
    <scope>NUCLEOTIDE SEQUENCE [LARGE SCALE GENOMIC DNA]</scope>
    <source>
        <strain evidence="8 9">KQ-12</strain>
    </source>
</reference>
<dbReference type="GO" id="GO:0071269">
    <property type="term" value="P:L-homocysteine biosynthetic process"/>
    <property type="evidence" value="ECO:0007669"/>
    <property type="project" value="TreeGrafter"/>
</dbReference>
<comment type="cofactor">
    <cofactor evidence="1 7">
        <name>pyridoxal 5'-phosphate</name>
        <dbReference type="ChEBI" id="CHEBI:597326"/>
    </cofactor>
</comment>
<dbReference type="InterPro" id="IPR015422">
    <property type="entry name" value="PyrdxlP-dep_Trfase_small"/>
</dbReference>
<dbReference type="PROSITE" id="PS00868">
    <property type="entry name" value="CYS_MET_METAB_PP"/>
    <property type="match status" value="1"/>
</dbReference>
<dbReference type="Proteomes" id="UP000248214">
    <property type="component" value="Unassembled WGS sequence"/>
</dbReference>
<comment type="subunit">
    <text evidence="2">Homotetramer.</text>
</comment>
<dbReference type="PANTHER" id="PTHR43797:SF2">
    <property type="entry name" value="HOMOCYSTEINE_CYSTEINE SYNTHASE"/>
    <property type="match status" value="1"/>
</dbReference>
<dbReference type="SUPFAM" id="SSF53383">
    <property type="entry name" value="PLP-dependent transferases"/>
    <property type="match status" value="1"/>
</dbReference>
<dbReference type="GO" id="GO:0004124">
    <property type="term" value="F:cysteine synthase activity"/>
    <property type="evidence" value="ECO:0007669"/>
    <property type="project" value="TreeGrafter"/>
</dbReference>
<dbReference type="OrthoDB" id="9803887at2"/>
<evidence type="ECO:0000256" key="3">
    <source>
        <dbReference type="ARBA" id="ARBA00022679"/>
    </source>
</evidence>
<dbReference type="InterPro" id="IPR015424">
    <property type="entry name" value="PyrdxlP-dep_Trfase"/>
</dbReference>
<dbReference type="GO" id="GO:0019346">
    <property type="term" value="P:transsulfuration"/>
    <property type="evidence" value="ECO:0007669"/>
    <property type="project" value="InterPro"/>
</dbReference>
<dbReference type="PANTHER" id="PTHR43797">
    <property type="entry name" value="HOMOCYSTEINE/CYSTEINE SYNTHASE"/>
    <property type="match status" value="1"/>
</dbReference>
<evidence type="ECO:0000313" key="8">
    <source>
        <dbReference type="EMBL" id="PYZ93843.1"/>
    </source>
</evidence>
<evidence type="ECO:0000256" key="6">
    <source>
        <dbReference type="ARBA" id="ARBA00071157"/>
    </source>
</evidence>
<dbReference type="InterPro" id="IPR000277">
    <property type="entry name" value="Cys/Met-Metab_PyrdxlP-dep_enz"/>
</dbReference>
<dbReference type="Gene3D" id="3.90.1150.10">
    <property type="entry name" value="Aspartate Aminotransferase, domain 1"/>
    <property type="match status" value="1"/>
</dbReference>
<comment type="caution">
    <text evidence="8">The sequence shown here is derived from an EMBL/GenBank/DDBJ whole genome shotgun (WGS) entry which is preliminary data.</text>
</comment>
<dbReference type="GO" id="GO:0005737">
    <property type="term" value="C:cytoplasm"/>
    <property type="evidence" value="ECO:0007669"/>
    <property type="project" value="TreeGrafter"/>
</dbReference>
<dbReference type="GO" id="GO:0030170">
    <property type="term" value="F:pyridoxal phosphate binding"/>
    <property type="evidence" value="ECO:0007669"/>
    <property type="project" value="InterPro"/>
</dbReference>
<dbReference type="CDD" id="cd00614">
    <property type="entry name" value="CGS_like"/>
    <property type="match status" value="1"/>
</dbReference>
<sequence>MAKNVNHYGTTTQLLHAGQVPDPTTGSRGVPIYQTTSYVFDDADHAERLFSLQEPGNIYSRIMNPTVDVFEKRMAVLEDGVGALATSSGMAAITMTILNIAHAGDEVVAASNLYGGTYNLFAVTLPKYGIHVHFVDVTKPEAVRQAITPKTKAVFAETIGNPSLHVLDFEAISDVAHEANIPLIIDNTFGSPANCKPLQHGADIVIHSATKWIGGHGTTIGGVVVDGGRFTWNEEKFPGFHEPDDSYGGLVYARDLGDLAFILKLRVQLMRDLGASLSPFNAFQLLQGLETLSLRMKKHQENALELAKKLEAHPAVKWVKYPGLEEHFAHKLAKKYLKNGFGAVVNFGIEGGLEAGRDLISHVKLWSHVANVGDAKSLIIHPASTTHLQLSKEDLVTTGVTEDLVRLSVGLEDIEDIYDDLDQALALATGKKEEKPQYVKQEILNKAKRSAIEHTAEGPRRKVIVTVDDVFTDESLNSWKRLGYRIVASSELVDSTVIVDYLYVSSQHHVDRLSEVASRLKPLAVLTNDHELESSLSEMLKGYEVITV</sequence>
<evidence type="ECO:0000256" key="4">
    <source>
        <dbReference type="ARBA" id="ARBA00022898"/>
    </source>
</evidence>
<dbReference type="AlphaFoldDB" id="A0A323TME8"/>